<accession>A0A2M6XDS3</accession>
<dbReference type="SUPFAM" id="SSF53448">
    <property type="entry name" value="Nucleotide-diphospho-sugar transferases"/>
    <property type="match status" value="1"/>
</dbReference>
<dbReference type="InterPro" id="IPR001173">
    <property type="entry name" value="Glyco_trans_2-like"/>
</dbReference>
<gene>
    <name evidence="2" type="ORF">COT44_00910</name>
</gene>
<evidence type="ECO:0000313" key="3">
    <source>
        <dbReference type="Proteomes" id="UP000228996"/>
    </source>
</evidence>
<dbReference type="PANTHER" id="PTHR48090:SF7">
    <property type="entry name" value="RFBJ PROTEIN"/>
    <property type="match status" value="1"/>
</dbReference>
<proteinExistence type="predicted"/>
<dbReference type="EMBL" id="PEYO01000005">
    <property type="protein sequence ID" value="PIU03825.1"/>
    <property type="molecule type" value="Genomic_DNA"/>
</dbReference>
<dbReference type="Pfam" id="PF00535">
    <property type="entry name" value="Glycos_transf_2"/>
    <property type="match status" value="1"/>
</dbReference>
<dbReference type="Proteomes" id="UP000228996">
    <property type="component" value="Unassembled WGS sequence"/>
</dbReference>
<dbReference type="PANTHER" id="PTHR48090">
    <property type="entry name" value="UNDECAPRENYL-PHOSPHATE 4-DEOXY-4-FORMAMIDO-L-ARABINOSE TRANSFERASE-RELATED"/>
    <property type="match status" value="1"/>
</dbReference>
<sequence length="220" mass="25105">MSRQNYFVVVPVYNEQERVGIFLKKLKKITKRILVVDDGSEDRSAEIVNRLKIPIIRHSINLGKGAAMKTGAEVAWKLGTKRIVFMDGDDQHDPKILPAILKKLDSGYDLVFAARTISTKTPLARYLGNRIGVYLINLFLGINRSDPFCGCFGMTKRAYDRIVWDSSNYNVETEITAKTIKNKLKYSEVPISAIYHDKYKGITILDALKIMINIPKYRFQ</sequence>
<dbReference type="CDD" id="cd04179">
    <property type="entry name" value="DPM_DPG-synthase_like"/>
    <property type="match status" value="1"/>
</dbReference>
<feature type="domain" description="Glycosyltransferase 2-like" evidence="1">
    <location>
        <begin position="8"/>
        <end position="162"/>
    </location>
</feature>
<dbReference type="Gene3D" id="3.90.550.10">
    <property type="entry name" value="Spore Coat Polysaccharide Biosynthesis Protein SpsA, Chain A"/>
    <property type="match status" value="1"/>
</dbReference>
<protein>
    <recommendedName>
        <fullName evidence="1">Glycosyltransferase 2-like domain-containing protein</fullName>
    </recommendedName>
</protein>
<evidence type="ECO:0000259" key="1">
    <source>
        <dbReference type="Pfam" id="PF00535"/>
    </source>
</evidence>
<dbReference type="AlphaFoldDB" id="A0A2M6XDS3"/>
<reference evidence="3" key="1">
    <citation type="submission" date="2017-09" db="EMBL/GenBank/DDBJ databases">
        <title>Depth-based differentiation of microbial function through sediment-hosted aquifers and enrichment of novel symbionts in the deep terrestrial subsurface.</title>
        <authorList>
            <person name="Probst A.J."/>
            <person name="Ladd B."/>
            <person name="Jarett J.K."/>
            <person name="Geller-Mcgrath D.E."/>
            <person name="Sieber C.M.K."/>
            <person name="Emerson J.B."/>
            <person name="Anantharaman K."/>
            <person name="Thomas B.C."/>
            <person name="Malmstrom R."/>
            <person name="Stieglmeier M."/>
            <person name="Klingl A."/>
            <person name="Woyke T."/>
            <person name="Ryan C.M."/>
            <person name="Banfield J.F."/>
        </authorList>
    </citation>
    <scope>NUCLEOTIDE SEQUENCE [LARGE SCALE GENOMIC DNA]</scope>
</reference>
<name>A0A2M6XDS3_9BACT</name>
<organism evidence="2 3">
    <name type="scientific">Candidatus Shapirobacteria bacterium CG08_land_8_20_14_0_20_39_18</name>
    <dbReference type="NCBI Taxonomy" id="1974883"/>
    <lineage>
        <taxon>Bacteria</taxon>
        <taxon>Candidatus Shapironibacteriota</taxon>
    </lineage>
</organism>
<dbReference type="InterPro" id="IPR050256">
    <property type="entry name" value="Glycosyltransferase_2"/>
</dbReference>
<evidence type="ECO:0000313" key="2">
    <source>
        <dbReference type="EMBL" id="PIU03825.1"/>
    </source>
</evidence>
<comment type="caution">
    <text evidence="2">The sequence shown here is derived from an EMBL/GenBank/DDBJ whole genome shotgun (WGS) entry which is preliminary data.</text>
</comment>
<dbReference type="InterPro" id="IPR029044">
    <property type="entry name" value="Nucleotide-diphossugar_trans"/>
</dbReference>